<gene>
    <name evidence="2" type="ORF">HaLaN_08025</name>
</gene>
<dbReference type="AlphaFoldDB" id="A0A699YPX6"/>
<keyword evidence="3" id="KW-1185">Reference proteome</keyword>
<accession>A0A699YPX6</accession>
<protein>
    <submittedName>
        <fullName evidence="2">Uncharacterized protein</fullName>
    </submittedName>
</protein>
<feature type="compositionally biased region" description="Polar residues" evidence="1">
    <location>
        <begin position="36"/>
        <end position="49"/>
    </location>
</feature>
<proteinExistence type="predicted"/>
<name>A0A699YPX6_HAELA</name>
<feature type="region of interest" description="Disordered" evidence="1">
    <location>
        <begin position="27"/>
        <end position="49"/>
    </location>
</feature>
<evidence type="ECO:0000256" key="1">
    <source>
        <dbReference type="SAM" id="MobiDB-lite"/>
    </source>
</evidence>
<evidence type="ECO:0000313" key="2">
    <source>
        <dbReference type="EMBL" id="GFH12357.1"/>
    </source>
</evidence>
<dbReference type="Proteomes" id="UP000485058">
    <property type="component" value="Unassembled WGS sequence"/>
</dbReference>
<evidence type="ECO:0000313" key="3">
    <source>
        <dbReference type="Proteomes" id="UP000485058"/>
    </source>
</evidence>
<sequence>MPTLHHSPRVRQYCRWAAARRTAHRVMAKKKRKGSDNVSFPSRQATTGASGWLDHAQTSGGAPALCVPALFVLTPPFSWPVKMAIRLAAGHQGPRGRVSSAVNGKQPCEEELNTLSATRPAGWKPPAGQVEARLVRPAWSQQRDQPVVGGSCAMCTGFTPHSPITLFESDLVSGC</sequence>
<organism evidence="2 3">
    <name type="scientific">Haematococcus lacustris</name>
    <name type="common">Green alga</name>
    <name type="synonym">Haematococcus pluvialis</name>
    <dbReference type="NCBI Taxonomy" id="44745"/>
    <lineage>
        <taxon>Eukaryota</taxon>
        <taxon>Viridiplantae</taxon>
        <taxon>Chlorophyta</taxon>
        <taxon>core chlorophytes</taxon>
        <taxon>Chlorophyceae</taxon>
        <taxon>CS clade</taxon>
        <taxon>Chlamydomonadales</taxon>
        <taxon>Haematococcaceae</taxon>
        <taxon>Haematococcus</taxon>
    </lineage>
</organism>
<dbReference type="EMBL" id="BLLF01000495">
    <property type="protein sequence ID" value="GFH12357.1"/>
    <property type="molecule type" value="Genomic_DNA"/>
</dbReference>
<reference evidence="2 3" key="1">
    <citation type="submission" date="2020-02" db="EMBL/GenBank/DDBJ databases">
        <title>Draft genome sequence of Haematococcus lacustris strain NIES-144.</title>
        <authorList>
            <person name="Morimoto D."/>
            <person name="Nakagawa S."/>
            <person name="Yoshida T."/>
            <person name="Sawayama S."/>
        </authorList>
    </citation>
    <scope>NUCLEOTIDE SEQUENCE [LARGE SCALE GENOMIC DNA]</scope>
    <source>
        <strain evidence="2 3">NIES-144</strain>
    </source>
</reference>
<comment type="caution">
    <text evidence="2">The sequence shown here is derived from an EMBL/GenBank/DDBJ whole genome shotgun (WGS) entry which is preliminary data.</text>
</comment>